<comment type="caution">
    <text evidence="1">The sequence shown here is derived from an EMBL/GenBank/DDBJ whole genome shotgun (WGS) entry which is preliminary data.</text>
</comment>
<proteinExistence type="predicted"/>
<gene>
    <name evidence="1" type="ORF">LCGC14_0614050</name>
</gene>
<sequence>MENLSRREPGKRVGDRIRTFCETGPFDWEKFREYKRKIRNGEFRHYNEEIIYEEEMLICRFRLQNYTDPRFAKKSTQGFYAKRYENINRRLDISIKGVHTEKVLSKRSLEEKNEKLKANKGKPKYGSIPELDEYKLDVSIGKYASSDLTALKREFDLINHIKDLENVQYTDNNYLNQRWKMLHNHIYHPSPWFRAVGRKQGFLTQKEKVLLDSFKQQDAEKRAQGMEVPYDKRERY</sequence>
<accession>A0A0F9R715</accession>
<dbReference type="AlphaFoldDB" id="A0A0F9R715"/>
<protein>
    <submittedName>
        <fullName evidence="1">Uncharacterized protein</fullName>
    </submittedName>
</protein>
<name>A0A0F9R715_9ZZZZ</name>
<evidence type="ECO:0000313" key="1">
    <source>
        <dbReference type="EMBL" id="KKN52310.1"/>
    </source>
</evidence>
<dbReference type="EMBL" id="LAZR01001025">
    <property type="protein sequence ID" value="KKN52310.1"/>
    <property type="molecule type" value="Genomic_DNA"/>
</dbReference>
<reference evidence="1" key="1">
    <citation type="journal article" date="2015" name="Nature">
        <title>Complex archaea that bridge the gap between prokaryotes and eukaryotes.</title>
        <authorList>
            <person name="Spang A."/>
            <person name="Saw J.H."/>
            <person name="Jorgensen S.L."/>
            <person name="Zaremba-Niedzwiedzka K."/>
            <person name="Martijn J."/>
            <person name="Lind A.E."/>
            <person name="van Eijk R."/>
            <person name="Schleper C."/>
            <person name="Guy L."/>
            <person name="Ettema T.J."/>
        </authorList>
    </citation>
    <scope>NUCLEOTIDE SEQUENCE</scope>
</reference>
<organism evidence="1">
    <name type="scientific">marine sediment metagenome</name>
    <dbReference type="NCBI Taxonomy" id="412755"/>
    <lineage>
        <taxon>unclassified sequences</taxon>
        <taxon>metagenomes</taxon>
        <taxon>ecological metagenomes</taxon>
    </lineage>
</organism>